<reference evidence="7 8" key="1">
    <citation type="submission" date="2021-07" db="EMBL/GenBank/DDBJ databases">
        <title>Flavobacterium sp. nov. isolated from sediment on the Taihu Lake.</title>
        <authorList>
            <person name="Qu J.-H."/>
        </authorList>
    </citation>
    <scope>NUCLEOTIDE SEQUENCE [LARGE SCALE GENOMIC DNA]</scope>
    <source>
        <strain evidence="7 8">NAS39</strain>
    </source>
</reference>
<dbReference type="RefSeq" id="WP_219315532.1">
    <property type="nucleotide sequence ID" value="NZ_JAHWYN010000001.1"/>
</dbReference>
<evidence type="ECO:0000313" key="7">
    <source>
        <dbReference type="EMBL" id="MBW4358990.1"/>
    </source>
</evidence>
<feature type="domain" description="RagB/SusD" evidence="5">
    <location>
        <begin position="273"/>
        <end position="475"/>
    </location>
</feature>
<feature type="domain" description="SusD-like N-terminal" evidence="6">
    <location>
        <begin position="21"/>
        <end position="228"/>
    </location>
</feature>
<dbReference type="PROSITE" id="PS51257">
    <property type="entry name" value="PROKAR_LIPOPROTEIN"/>
    <property type="match status" value="1"/>
</dbReference>
<organism evidence="7 8">
    <name type="scientific">Flavobacterium taihuense</name>
    <dbReference type="NCBI Taxonomy" id="2857508"/>
    <lineage>
        <taxon>Bacteria</taxon>
        <taxon>Pseudomonadati</taxon>
        <taxon>Bacteroidota</taxon>
        <taxon>Flavobacteriia</taxon>
        <taxon>Flavobacteriales</taxon>
        <taxon>Flavobacteriaceae</taxon>
        <taxon>Flavobacterium</taxon>
    </lineage>
</organism>
<evidence type="ECO:0000256" key="2">
    <source>
        <dbReference type="ARBA" id="ARBA00022729"/>
    </source>
</evidence>
<gene>
    <name evidence="7" type="ORF">KZH69_00680</name>
</gene>
<protein>
    <submittedName>
        <fullName evidence="7">RagB/SusD family nutrient uptake outer membrane protein</fullName>
    </submittedName>
</protein>
<keyword evidence="2" id="KW-0732">Signal</keyword>
<dbReference type="Pfam" id="PF07980">
    <property type="entry name" value="SusD_RagB"/>
    <property type="match status" value="1"/>
</dbReference>
<dbReference type="Pfam" id="PF14322">
    <property type="entry name" value="SusD-like_3"/>
    <property type="match status" value="1"/>
</dbReference>
<dbReference type="Proteomes" id="UP000812031">
    <property type="component" value="Unassembled WGS sequence"/>
</dbReference>
<evidence type="ECO:0000259" key="5">
    <source>
        <dbReference type="Pfam" id="PF07980"/>
    </source>
</evidence>
<keyword evidence="8" id="KW-1185">Reference proteome</keyword>
<dbReference type="EMBL" id="JAHWYN010000001">
    <property type="protein sequence ID" value="MBW4358990.1"/>
    <property type="molecule type" value="Genomic_DNA"/>
</dbReference>
<evidence type="ECO:0000256" key="3">
    <source>
        <dbReference type="ARBA" id="ARBA00023136"/>
    </source>
</evidence>
<evidence type="ECO:0000256" key="4">
    <source>
        <dbReference type="ARBA" id="ARBA00023237"/>
    </source>
</evidence>
<proteinExistence type="predicted"/>
<dbReference type="InterPro" id="IPR033985">
    <property type="entry name" value="SusD-like_N"/>
</dbReference>
<keyword evidence="4" id="KW-0998">Cell outer membrane</keyword>
<comment type="caution">
    <text evidence="7">The sequence shown here is derived from an EMBL/GenBank/DDBJ whole genome shotgun (WGS) entry which is preliminary data.</text>
</comment>
<comment type="subcellular location">
    <subcellularLocation>
        <location evidence="1">Cell outer membrane</location>
    </subcellularLocation>
</comment>
<accession>A0ABS6XQN2</accession>
<evidence type="ECO:0000256" key="1">
    <source>
        <dbReference type="ARBA" id="ARBA00004442"/>
    </source>
</evidence>
<dbReference type="InterPro" id="IPR012944">
    <property type="entry name" value="SusD_RagB_dom"/>
</dbReference>
<evidence type="ECO:0000313" key="8">
    <source>
        <dbReference type="Proteomes" id="UP000812031"/>
    </source>
</evidence>
<evidence type="ECO:0000259" key="6">
    <source>
        <dbReference type="Pfam" id="PF14322"/>
    </source>
</evidence>
<name>A0ABS6XQN2_9FLAO</name>
<sequence>MKKTFYIFSIVSLLTLVGCSDFLDQQSPDELTSQNFWRNKSDAEAGLAATYAQLEGSTDEWAFSEVKWSVEAYREDICLLGSDAQNYQNWVELYAFNYTNGNSQFTSYWNNNYRGISNANQVIDKLKQIPSSTINDSDRAKIEAEARFLRAYYHMKLLLNWNQIIIRKKYITDQSELNAPLSTRVEAWDFITSELKAVSAILPAVQPSDNTGRATSGAANSYLGFAYLTRAYEETAQKQAHLNESITALNKVQGYSLVKNYGSMFDGSNENSPESIFELQFSENTANGASYRTAIHYWMAASELGGWDEILPSPMLMDEYKKEGKIATTGGYDSRLYSTIFFKDPYFNDPANPLLFGKTYDERFGDTDKPVFRKFIPTTQEKMDQEFIGLNIPLMRYSNVLLMQAEALNELGQTAAAIPLINQVRARADMPGMTGTTYDQVKVQIEHERIIEFPQENFRFYDLRRWGKTKAALDAIGRNGFDPAKNNFYPVPLTELQSNPLVK</sequence>
<keyword evidence="3" id="KW-0472">Membrane</keyword>